<keyword evidence="2" id="KW-1185">Reference proteome</keyword>
<dbReference type="AlphaFoldDB" id="A0A2V4AM88"/>
<comment type="caution">
    <text evidence="1">The sequence shown here is derived from an EMBL/GenBank/DDBJ whole genome shotgun (WGS) entry which is preliminary data.</text>
</comment>
<sequence>MSFANGEVEITIAFNEHSLVTYGDSYLAMLWHVAQANPADGFEENRPGEIAERIGREIIRRWLSKAPVELYHHQGQHYYHRELTKHGKWTGPGGTYVLGANDGDEARAAVATRDAAGGGR</sequence>
<organism evidence="1 2">
    <name type="scientific">Prauserella muralis</name>
    <dbReference type="NCBI Taxonomy" id="588067"/>
    <lineage>
        <taxon>Bacteria</taxon>
        <taxon>Bacillati</taxon>
        <taxon>Actinomycetota</taxon>
        <taxon>Actinomycetes</taxon>
        <taxon>Pseudonocardiales</taxon>
        <taxon>Pseudonocardiaceae</taxon>
        <taxon>Prauserella</taxon>
    </lineage>
</organism>
<dbReference type="EMBL" id="MASW01000006">
    <property type="protein sequence ID" value="PXY21104.1"/>
    <property type="molecule type" value="Genomic_DNA"/>
</dbReference>
<accession>A0A2V4AM88</accession>
<evidence type="ECO:0000313" key="2">
    <source>
        <dbReference type="Proteomes" id="UP000249915"/>
    </source>
</evidence>
<dbReference type="RefSeq" id="WP_112284347.1">
    <property type="nucleotide sequence ID" value="NZ_MASW01000006.1"/>
</dbReference>
<reference evidence="1 2" key="1">
    <citation type="submission" date="2016-07" db="EMBL/GenBank/DDBJ databases">
        <title>Draft genome sequence of Prauserella muralis DSM 45305, isolated from a mould-covered wall in an indoor environment.</title>
        <authorList>
            <person name="Ruckert C."/>
            <person name="Albersmeier A."/>
            <person name="Jiang C.-L."/>
            <person name="Jiang Y."/>
            <person name="Kalinowski J."/>
            <person name="Schneider O."/>
            <person name="Winkler A."/>
            <person name="Zotchev S.B."/>
        </authorList>
    </citation>
    <scope>NUCLEOTIDE SEQUENCE [LARGE SCALE GENOMIC DNA]</scope>
    <source>
        <strain evidence="1 2">DSM 45305</strain>
    </source>
</reference>
<gene>
    <name evidence="1" type="ORF">BAY60_26930</name>
</gene>
<evidence type="ECO:0000313" key="1">
    <source>
        <dbReference type="EMBL" id="PXY21104.1"/>
    </source>
</evidence>
<dbReference type="OrthoDB" id="6059108at2"/>
<dbReference type="Proteomes" id="UP000249915">
    <property type="component" value="Unassembled WGS sequence"/>
</dbReference>
<proteinExistence type="predicted"/>
<name>A0A2V4AM88_9PSEU</name>
<protein>
    <submittedName>
        <fullName evidence="1">Uncharacterized protein</fullName>
    </submittedName>
</protein>